<feature type="region of interest" description="Disordered" evidence="1">
    <location>
        <begin position="161"/>
        <end position="230"/>
    </location>
</feature>
<keyword evidence="2" id="KW-0732">Signal</keyword>
<dbReference type="InterPro" id="IPR003609">
    <property type="entry name" value="Pan_app"/>
</dbReference>
<evidence type="ECO:0000256" key="2">
    <source>
        <dbReference type="SAM" id="SignalP"/>
    </source>
</evidence>
<feature type="compositionally biased region" description="Low complexity" evidence="1">
    <location>
        <begin position="161"/>
        <end position="218"/>
    </location>
</feature>
<reference evidence="4 5" key="1">
    <citation type="journal article" date="2020" name="BMC Genomics">
        <title>Correction to: Identification and distribution of gene clusters required for synthesis of sphingolipid metabolism inhibitors in diverse species of the filamentous fungus Fusarium.</title>
        <authorList>
            <person name="Kim H.S."/>
            <person name="Lohmar J.M."/>
            <person name="Busman M."/>
            <person name="Brown D.W."/>
            <person name="Naumann T.A."/>
            <person name="Divon H.H."/>
            <person name="Lysoe E."/>
            <person name="Uhlig S."/>
            <person name="Proctor R.H."/>
        </authorList>
    </citation>
    <scope>NUCLEOTIDE SEQUENCE [LARGE SCALE GENOMIC DNA]</scope>
    <source>
        <strain evidence="4 5">NRRL 25214</strain>
    </source>
</reference>
<dbReference type="EMBL" id="JABEVY010000214">
    <property type="protein sequence ID" value="KAF5242170.1"/>
    <property type="molecule type" value="Genomic_DNA"/>
</dbReference>
<dbReference type="Proteomes" id="UP000573603">
    <property type="component" value="Unassembled WGS sequence"/>
</dbReference>
<gene>
    <name evidence="4" type="ORF">FANTH_8802</name>
</gene>
<evidence type="ECO:0000256" key="1">
    <source>
        <dbReference type="SAM" id="MobiDB-lite"/>
    </source>
</evidence>
<protein>
    <recommendedName>
        <fullName evidence="3">Apple domain-containing protein</fullName>
    </recommendedName>
</protein>
<accession>A0A8H4Z9Y0</accession>
<comment type="caution">
    <text evidence="4">The sequence shown here is derived from an EMBL/GenBank/DDBJ whole genome shotgun (WGS) entry which is preliminary data.</text>
</comment>
<feature type="chain" id="PRO_5034865769" description="Apple domain-containing protein" evidence="2">
    <location>
        <begin position="20"/>
        <end position="313"/>
    </location>
</feature>
<feature type="signal peptide" evidence="2">
    <location>
        <begin position="1"/>
        <end position="19"/>
    </location>
</feature>
<dbReference type="Pfam" id="PF14295">
    <property type="entry name" value="PAN_4"/>
    <property type="match status" value="2"/>
</dbReference>
<keyword evidence="5" id="KW-1185">Reference proteome</keyword>
<feature type="domain" description="Apple" evidence="3">
    <location>
        <begin position="236"/>
        <end position="306"/>
    </location>
</feature>
<evidence type="ECO:0000313" key="5">
    <source>
        <dbReference type="Proteomes" id="UP000573603"/>
    </source>
</evidence>
<dbReference type="AlphaFoldDB" id="A0A8H4Z9Y0"/>
<organism evidence="4 5">
    <name type="scientific">Fusarium anthophilum</name>
    <dbReference type="NCBI Taxonomy" id="48485"/>
    <lineage>
        <taxon>Eukaryota</taxon>
        <taxon>Fungi</taxon>
        <taxon>Dikarya</taxon>
        <taxon>Ascomycota</taxon>
        <taxon>Pezizomycotina</taxon>
        <taxon>Sordariomycetes</taxon>
        <taxon>Hypocreomycetidae</taxon>
        <taxon>Hypocreales</taxon>
        <taxon>Nectriaceae</taxon>
        <taxon>Fusarium</taxon>
        <taxon>Fusarium fujikuroi species complex</taxon>
    </lineage>
</organism>
<evidence type="ECO:0000259" key="3">
    <source>
        <dbReference type="PROSITE" id="PS50948"/>
    </source>
</evidence>
<evidence type="ECO:0000313" key="4">
    <source>
        <dbReference type="EMBL" id="KAF5242170.1"/>
    </source>
</evidence>
<name>A0A8H4Z9Y0_9HYPO</name>
<sequence length="313" mass="32361">MIAQNLLAVFIGLAVGVKAGPCKPSPVTTTTGTASSDVTSVTTIATYGEPTTTDTATTTTSLSESVCLKDPAPAGKGCNAQGAGQGELVWIAEVPTLTLASCYKSCLDTHGCIAFSLKPGSWCTLWGGLFTGTSGGESLHSWYDMDCFCDASSATTSSLATGTTASEATDSELTTTSIELTSTTEAAPVTTTEATTTEATTTEATTTPEAATTTTTAPGESCVNNERSPAPSDKICNKTGYWHGNSMELLDSPSGVTTMESCRAACHEISGCAFFAVIPGEYCSIYSGDIASASGQTDYFWYEMDCFCDLDDY</sequence>
<dbReference type="PROSITE" id="PS50948">
    <property type="entry name" value="PAN"/>
    <property type="match status" value="1"/>
</dbReference>
<proteinExistence type="predicted"/>